<accession>A0AC35TMS3</accession>
<evidence type="ECO:0000313" key="2">
    <source>
        <dbReference type="WBParaSite" id="RSKR_0000230800.1"/>
    </source>
</evidence>
<name>A0AC35TMS3_9BILA</name>
<evidence type="ECO:0000313" key="1">
    <source>
        <dbReference type="Proteomes" id="UP000095286"/>
    </source>
</evidence>
<dbReference type="WBParaSite" id="RSKR_0000230800.1">
    <property type="protein sequence ID" value="RSKR_0000230800.1"/>
    <property type="gene ID" value="RSKR_0000230800"/>
</dbReference>
<sequence>MSVNLFILTFFGLCYITFASDDRLTLPVDKEVNLIRHNKDYVYFPNVFKSNYTNFNNTRISLILHCSNDYINSGFSKHVQNWKGPISLGIYIRTTRIASNPTICTYCTLKKVANLTQNTFVHFIYAVNANSSIKPTGPFFTTFLSSINCENEEIVKKSCTKQVFTITEKARRTTEYPINVVRNIARILSKTDYIIIADFDHMFSENFEQKLLPLAKIHLTNDSRKALTYRIFEVDESVEIMPKNKSTLFSLMAKKKANIFHSYYPEGHTISRLQEWINTKDSATPEIQFEEKYIRSTWEPQFCSNRNIPPFDETFYYPLRDNTELRWELCRQNYTFLIVNDVFMYHIGTKKPTDLSIVQMARSLVSKRIKKISYNFKKRMNTLYPETKDKCPIIDI</sequence>
<reference evidence="2" key="1">
    <citation type="submission" date="2016-11" db="UniProtKB">
        <authorList>
            <consortium name="WormBaseParasite"/>
        </authorList>
    </citation>
    <scope>IDENTIFICATION</scope>
    <source>
        <strain evidence="2">KR3021</strain>
    </source>
</reference>
<proteinExistence type="predicted"/>
<protein>
    <submittedName>
        <fullName evidence="2">N-acetyllactosaminide beta-1,3-N-acetylglucosaminyltransferase</fullName>
    </submittedName>
</protein>
<organism evidence="1 2">
    <name type="scientific">Rhabditophanes sp. KR3021</name>
    <dbReference type="NCBI Taxonomy" id="114890"/>
    <lineage>
        <taxon>Eukaryota</taxon>
        <taxon>Metazoa</taxon>
        <taxon>Ecdysozoa</taxon>
        <taxon>Nematoda</taxon>
        <taxon>Chromadorea</taxon>
        <taxon>Rhabditida</taxon>
        <taxon>Tylenchina</taxon>
        <taxon>Panagrolaimomorpha</taxon>
        <taxon>Strongyloidoidea</taxon>
        <taxon>Alloionematidae</taxon>
        <taxon>Rhabditophanes</taxon>
    </lineage>
</organism>
<dbReference type="Proteomes" id="UP000095286">
    <property type="component" value="Unplaced"/>
</dbReference>